<feature type="transmembrane region" description="Helical" evidence="6">
    <location>
        <begin position="51"/>
        <end position="73"/>
    </location>
</feature>
<proteinExistence type="predicted"/>
<dbReference type="Pfam" id="PF13727">
    <property type="entry name" value="CoA_binding_3"/>
    <property type="match status" value="1"/>
</dbReference>
<feature type="transmembrane region" description="Helical" evidence="6">
    <location>
        <begin position="115"/>
        <end position="132"/>
    </location>
</feature>
<dbReference type="GO" id="GO:0016020">
    <property type="term" value="C:membrane"/>
    <property type="evidence" value="ECO:0007669"/>
    <property type="project" value="UniProtKB-SubCell"/>
</dbReference>
<name>A0A381SMY4_9ZZZZ</name>
<keyword evidence="5 6" id="KW-0472">Membrane</keyword>
<dbReference type="Gene3D" id="3.40.50.720">
    <property type="entry name" value="NAD(P)-binding Rossmann-like Domain"/>
    <property type="match status" value="1"/>
</dbReference>
<feature type="domain" description="Bacterial sugar transferase" evidence="7">
    <location>
        <begin position="280"/>
        <end position="460"/>
    </location>
</feature>
<dbReference type="NCBIfam" id="TIGR03023">
    <property type="entry name" value="WcaJ_sugtrans"/>
    <property type="match status" value="1"/>
</dbReference>
<evidence type="ECO:0000256" key="3">
    <source>
        <dbReference type="ARBA" id="ARBA00022692"/>
    </source>
</evidence>
<dbReference type="PANTHER" id="PTHR30576">
    <property type="entry name" value="COLANIC BIOSYNTHESIS UDP-GLUCOSE LIPID CARRIER TRANSFERASE"/>
    <property type="match status" value="1"/>
</dbReference>
<keyword evidence="2" id="KW-0808">Transferase</keyword>
<evidence type="ECO:0000256" key="6">
    <source>
        <dbReference type="SAM" id="Phobius"/>
    </source>
</evidence>
<keyword evidence="3 6" id="KW-0812">Transmembrane</keyword>
<comment type="subcellular location">
    <subcellularLocation>
        <location evidence="1">Membrane</location>
        <topology evidence="1">Multi-pass membrane protein</topology>
    </subcellularLocation>
</comment>
<feature type="transmembrane region" description="Helical" evidence="6">
    <location>
        <begin position="282"/>
        <end position="306"/>
    </location>
</feature>
<dbReference type="NCBIfam" id="TIGR03025">
    <property type="entry name" value="EPS_sugtrans"/>
    <property type="match status" value="1"/>
</dbReference>
<organism evidence="8">
    <name type="scientific">marine metagenome</name>
    <dbReference type="NCBI Taxonomy" id="408172"/>
    <lineage>
        <taxon>unclassified sequences</taxon>
        <taxon>metagenomes</taxon>
        <taxon>ecological metagenomes</taxon>
    </lineage>
</organism>
<evidence type="ECO:0000256" key="5">
    <source>
        <dbReference type="ARBA" id="ARBA00023136"/>
    </source>
</evidence>
<dbReference type="InterPro" id="IPR003362">
    <property type="entry name" value="Bact_transf"/>
</dbReference>
<sequence>MLKRHTQVFASVLRLLDMFLAFAAWELAYQLRFLWINFPPASMIPSHDEYLKAALFVAVLTGFVFSFSGVYRLHKVIHLRNEFSYLLRGTFSLLLLTLVAAFFYREFSYSRIHTLYFLACLLMLLFFSRILTSWTLHWLHAKGAYVEHVLLIGNGVSANKFIERLERLKSLGIVLKGVIEIGGKKNSDIPQDIPRLGGIEQLTQTIQAHQIDQVFIALAPEEQHNLPELKELLAEQWVDVRIIPDLGTFRTLHTEVESFDDMPIVTIVQSPMTGWNQILKRLLDISGSFFAIVLFAPPMLVIAMLIKLTSSGPCLYGQERMGLDGRTFRALKFRSMRIDAETQTGAVWASENDERRTKFGIFLRKYSLDELPQLFNVFKGEMSLVGPRPERPIFIEQFKSQIPHYMLRHKVKAGITGWAQINGWRGNTSLEKRIECDLYYIERWSIWFDVKILLLTLFKGFFDPNAY</sequence>
<dbReference type="AlphaFoldDB" id="A0A381SMY4"/>
<reference evidence="8" key="1">
    <citation type="submission" date="2018-05" db="EMBL/GenBank/DDBJ databases">
        <authorList>
            <person name="Lanie J.A."/>
            <person name="Ng W.-L."/>
            <person name="Kazmierczak K.M."/>
            <person name="Andrzejewski T.M."/>
            <person name="Davidsen T.M."/>
            <person name="Wayne K.J."/>
            <person name="Tettelin H."/>
            <person name="Glass J.I."/>
            <person name="Rusch D."/>
            <person name="Podicherti R."/>
            <person name="Tsui H.-C.T."/>
            <person name="Winkler M.E."/>
        </authorList>
    </citation>
    <scope>NUCLEOTIDE SEQUENCE</scope>
</reference>
<evidence type="ECO:0000256" key="2">
    <source>
        <dbReference type="ARBA" id="ARBA00022679"/>
    </source>
</evidence>
<gene>
    <name evidence="8" type="ORF">METZ01_LOCUS57663</name>
</gene>
<dbReference type="Pfam" id="PF02397">
    <property type="entry name" value="Bac_transf"/>
    <property type="match status" value="1"/>
</dbReference>
<dbReference type="PANTHER" id="PTHR30576:SF0">
    <property type="entry name" value="UNDECAPRENYL-PHOSPHATE N-ACETYLGALACTOSAMINYL 1-PHOSPHATE TRANSFERASE-RELATED"/>
    <property type="match status" value="1"/>
</dbReference>
<evidence type="ECO:0000313" key="8">
    <source>
        <dbReference type="EMBL" id="SVA04809.1"/>
    </source>
</evidence>
<dbReference type="EMBL" id="UINC01003266">
    <property type="protein sequence ID" value="SVA04809.1"/>
    <property type="molecule type" value="Genomic_DNA"/>
</dbReference>
<accession>A0A381SMY4</accession>
<feature type="transmembrane region" description="Helical" evidence="6">
    <location>
        <begin position="85"/>
        <end position="103"/>
    </location>
</feature>
<dbReference type="InterPro" id="IPR017475">
    <property type="entry name" value="EPS_sugar_tfrase"/>
</dbReference>
<feature type="transmembrane region" description="Helical" evidence="6">
    <location>
        <begin position="12"/>
        <end position="31"/>
    </location>
</feature>
<keyword evidence="4 6" id="KW-1133">Transmembrane helix</keyword>
<dbReference type="GO" id="GO:0016780">
    <property type="term" value="F:phosphotransferase activity, for other substituted phosphate groups"/>
    <property type="evidence" value="ECO:0007669"/>
    <property type="project" value="TreeGrafter"/>
</dbReference>
<dbReference type="InterPro" id="IPR017473">
    <property type="entry name" value="Undecaprenyl-P_gluc_Ptfrase"/>
</dbReference>
<protein>
    <recommendedName>
        <fullName evidence="7">Bacterial sugar transferase domain-containing protein</fullName>
    </recommendedName>
</protein>
<evidence type="ECO:0000259" key="7">
    <source>
        <dbReference type="Pfam" id="PF02397"/>
    </source>
</evidence>
<evidence type="ECO:0000256" key="4">
    <source>
        <dbReference type="ARBA" id="ARBA00022989"/>
    </source>
</evidence>
<evidence type="ECO:0000256" key="1">
    <source>
        <dbReference type="ARBA" id="ARBA00004141"/>
    </source>
</evidence>